<accession>A0A075BU29</accession>
<dbReference type="GeneID" id="26643247"/>
<name>A0A075BU29_9CAUD</name>
<protein>
    <recommendedName>
        <fullName evidence="3">Restriction endonuclease</fullName>
    </recommendedName>
</protein>
<proteinExistence type="predicted"/>
<evidence type="ECO:0000313" key="1">
    <source>
        <dbReference type="EMBL" id="AGR48634.1"/>
    </source>
</evidence>
<organism evidence="1 2">
    <name type="scientific">Microcystis phage MaMV-DC</name>
    <dbReference type="NCBI Taxonomy" id="1357715"/>
    <lineage>
        <taxon>Viruses</taxon>
        <taxon>Duplodnaviria</taxon>
        <taxon>Heunggongvirae</taxon>
        <taxon>Uroviricota</taxon>
        <taxon>Caudoviricetes</taxon>
        <taxon>Fukuivirus</taxon>
        <taxon>Fukuivirus MVDC</taxon>
    </lineage>
</organism>
<dbReference type="Proteomes" id="UP000028567">
    <property type="component" value="Segment"/>
</dbReference>
<dbReference type="RefSeq" id="YP_009217753.1">
    <property type="nucleotide sequence ID" value="NC_029002.1"/>
</dbReference>
<reference evidence="1 2" key="1">
    <citation type="submission" date="2013-07" db="EMBL/GenBank/DDBJ databases">
        <title>Sequencing and analysis of the complete genome of Microcystis aeruginosa phage MaMV-DC.</title>
        <authorList>
            <person name="Ou T."/>
            <person name="Li S.H."/>
            <person name="Zhang Q.Y."/>
        </authorList>
    </citation>
    <scope>NUCLEOTIDE SEQUENCE [LARGE SCALE GENOMIC DNA]</scope>
</reference>
<evidence type="ECO:0000313" key="2">
    <source>
        <dbReference type="Proteomes" id="UP000028567"/>
    </source>
</evidence>
<evidence type="ECO:0008006" key="3">
    <source>
        <dbReference type="Google" id="ProtNLM"/>
    </source>
</evidence>
<dbReference type="EMBL" id="KF356199">
    <property type="protein sequence ID" value="AGR48634.1"/>
    <property type="molecule type" value="Genomic_DNA"/>
</dbReference>
<gene>
    <name evidence="1" type="ORF">MaMVDC_69</name>
</gene>
<dbReference type="KEGG" id="vg:26643247"/>
<sequence>MNGLHMEKVVLRIIEELGFECPKPREIWGEGYLYSQASELASKHLEINSRGGALRRLVPTDDWGVLDRVYKVDVVVRQYTGELWALQLTTDSASVDKKLGQLYRTNGLRQSVGITKTCLVEIKPPQPTWEGLGLTSRVDRDQVEECLYKMFETIEESDKLLHYQLDLSWLK</sequence>
<keyword evidence="2" id="KW-1185">Reference proteome</keyword>